<sequence>MTDLEALATHHLREGERRFSRWDGALFEALVLGPGKRLAGNLDGSEASLRIFEAWLGLVVEAIGLGYIRPGLVGEGEGETPRARRPENLVELLFVDVLPDKLPALPVETRLGLLAKAWNLGEGLFGEPPWLNLCVAAAMAVPSASSNPGALLDLEGRLLKILDAALAPRARSTWKGPFSVRTVDLREVESAFLPGRVHFGAPTLVCVHDRKRPDLAAGVLLGARGAPNLAFRSPCLADKIEPDPSLPTVTLGQGVVYVSDTRVPLPHWKRGHSVAASRAGLVVATALDSQRLWLVESP</sequence>
<protein>
    <submittedName>
        <fullName evidence="1">Uncharacterized protein</fullName>
    </submittedName>
</protein>
<accession>A0A4V5PM17</accession>
<dbReference type="Proteomes" id="UP000309215">
    <property type="component" value="Unassembled WGS sequence"/>
</dbReference>
<reference evidence="1 2" key="1">
    <citation type="submission" date="2019-04" db="EMBL/GenBank/DDBJ databases">
        <authorList>
            <person name="Li Y."/>
            <person name="Wang J."/>
        </authorList>
    </citation>
    <scope>NUCLEOTIDE SEQUENCE [LARGE SCALE GENOMIC DNA]</scope>
    <source>
        <strain evidence="1 2">DSM 14668</strain>
    </source>
</reference>
<comment type="caution">
    <text evidence="1">The sequence shown here is derived from an EMBL/GenBank/DDBJ whole genome shotgun (WGS) entry which is preliminary data.</text>
</comment>
<keyword evidence="2" id="KW-1185">Reference proteome</keyword>
<name>A0A4V5PM17_9BACT</name>
<dbReference type="RefSeq" id="WP_136934295.1">
    <property type="nucleotide sequence ID" value="NZ_SSMQ01000062.1"/>
</dbReference>
<dbReference type="EMBL" id="SSMQ01000062">
    <property type="protein sequence ID" value="TKC98887.1"/>
    <property type="molecule type" value="Genomic_DNA"/>
</dbReference>
<evidence type="ECO:0000313" key="1">
    <source>
        <dbReference type="EMBL" id="TKC98887.1"/>
    </source>
</evidence>
<organism evidence="1 2">
    <name type="scientific">Polyangium fumosum</name>
    <dbReference type="NCBI Taxonomy" id="889272"/>
    <lineage>
        <taxon>Bacteria</taxon>
        <taxon>Pseudomonadati</taxon>
        <taxon>Myxococcota</taxon>
        <taxon>Polyangia</taxon>
        <taxon>Polyangiales</taxon>
        <taxon>Polyangiaceae</taxon>
        <taxon>Polyangium</taxon>
    </lineage>
</organism>
<proteinExistence type="predicted"/>
<evidence type="ECO:0000313" key="2">
    <source>
        <dbReference type="Proteomes" id="UP000309215"/>
    </source>
</evidence>
<gene>
    <name evidence="1" type="ORF">E8A74_39520</name>
</gene>
<dbReference type="OrthoDB" id="5494882at2"/>
<dbReference type="AlphaFoldDB" id="A0A4V5PM17"/>